<feature type="domain" description="ABC transporter" evidence="11">
    <location>
        <begin position="368"/>
        <end position="667"/>
    </location>
</feature>
<evidence type="ECO:0000259" key="12">
    <source>
        <dbReference type="PROSITE" id="PS50929"/>
    </source>
</evidence>
<dbReference type="Pfam" id="PF00664">
    <property type="entry name" value="ABC_membrane"/>
    <property type="match status" value="2"/>
</dbReference>
<dbReference type="Proteomes" id="UP000663193">
    <property type="component" value="Chromosome 9"/>
</dbReference>
<evidence type="ECO:0000256" key="7">
    <source>
        <dbReference type="ARBA" id="ARBA00022989"/>
    </source>
</evidence>
<dbReference type="CDD" id="cd18577">
    <property type="entry name" value="ABC_6TM_Pgp_ABCB1_D1_like"/>
    <property type="match status" value="1"/>
</dbReference>
<keyword evidence="5" id="KW-0547">Nucleotide-binding</keyword>
<dbReference type="InterPro" id="IPR036640">
    <property type="entry name" value="ABC1_TM_sf"/>
</dbReference>
<dbReference type="GO" id="GO:0016020">
    <property type="term" value="C:membrane"/>
    <property type="evidence" value="ECO:0007669"/>
    <property type="project" value="UniProtKB-SubCell"/>
</dbReference>
<feature type="transmembrane region" description="Helical" evidence="10">
    <location>
        <begin position="161"/>
        <end position="180"/>
    </location>
</feature>
<evidence type="ECO:0000256" key="3">
    <source>
        <dbReference type="ARBA" id="ARBA00022448"/>
    </source>
</evidence>
<feature type="region of interest" description="Disordered" evidence="9">
    <location>
        <begin position="672"/>
        <end position="705"/>
    </location>
</feature>
<dbReference type="PROSITE" id="PS50893">
    <property type="entry name" value="ABC_TRANSPORTER_2"/>
    <property type="match status" value="2"/>
</dbReference>
<keyword evidence="14" id="KW-1185">Reference proteome</keyword>
<protein>
    <recommendedName>
        <fullName evidence="15">Leptomycin B resistance protein pmd1</fullName>
    </recommendedName>
</protein>
<dbReference type="InterPro" id="IPR003593">
    <property type="entry name" value="AAA+_ATPase"/>
</dbReference>
<dbReference type="GO" id="GO:0005524">
    <property type="term" value="F:ATP binding"/>
    <property type="evidence" value="ECO:0007669"/>
    <property type="project" value="UniProtKB-KW"/>
</dbReference>
<dbReference type="OrthoDB" id="6500128at2759"/>
<keyword evidence="8 10" id="KW-0472">Membrane</keyword>
<feature type="transmembrane region" description="Helical" evidence="10">
    <location>
        <begin position="307"/>
        <end position="338"/>
    </location>
</feature>
<dbReference type="InterPro" id="IPR027417">
    <property type="entry name" value="P-loop_NTPase"/>
</dbReference>
<dbReference type="SUPFAM" id="SSF90123">
    <property type="entry name" value="ABC transporter transmembrane region"/>
    <property type="match status" value="2"/>
</dbReference>
<dbReference type="Gene3D" id="3.40.50.300">
    <property type="entry name" value="P-loop containing nucleotide triphosphate hydrolases"/>
    <property type="match status" value="2"/>
</dbReference>
<evidence type="ECO:0000313" key="14">
    <source>
        <dbReference type="Proteomes" id="UP000663193"/>
    </source>
</evidence>
<feature type="transmembrane region" description="Helical" evidence="10">
    <location>
        <begin position="32"/>
        <end position="55"/>
    </location>
</feature>
<comment type="subcellular location">
    <subcellularLocation>
        <location evidence="1">Membrane</location>
        <topology evidence="1">Multi-pass membrane protein</topology>
    </subcellularLocation>
</comment>
<evidence type="ECO:0000256" key="9">
    <source>
        <dbReference type="SAM" id="MobiDB-lite"/>
    </source>
</evidence>
<feature type="transmembrane region" description="Helical" evidence="10">
    <location>
        <begin position="784"/>
        <end position="810"/>
    </location>
</feature>
<feature type="transmembrane region" description="Helical" evidence="10">
    <location>
        <begin position="970"/>
        <end position="990"/>
    </location>
</feature>
<keyword evidence="7 10" id="KW-1133">Transmembrane helix</keyword>
<evidence type="ECO:0000256" key="10">
    <source>
        <dbReference type="SAM" id="Phobius"/>
    </source>
</evidence>
<keyword evidence="4 10" id="KW-0812">Transmembrane</keyword>
<dbReference type="InterPro" id="IPR017871">
    <property type="entry name" value="ABC_transporter-like_CS"/>
</dbReference>
<feature type="domain" description="ABC transmembrane type-1" evidence="12">
    <location>
        <begin position="742"/>
        <end position="1030"/>
    </location>
</feature>
<dbReference type="CDD" id="cd18578">
    <property type="entry name" value="ABC_6TM_Pgp_ABCB1_D2_like"/>
    <property type="match status" value="1"/>
</dbReference>
<feature type="transmembrane region" description="Helical" evidence="10">
    <location>
        <begin position="737"/>
        <end position="757"/>
    </location>
</feature>
<dbReference type="GO" id="GO:0016887">
    <property type="term" value="F:ATP hydrolysis activity"/>
    <property type="evidence" value="ECO:0007669"/>
    <property type="project" value="InterPro"/>
</dbReference>
<proteinExistence type="inferred from homology"/>
<feature type="transmembrane region" description="Helical" evidence="10">
    <location>
        <begin position="885"/>
        <end position="906"/>
    </location>
</feature>
<feature type="transmembrane region" description="Helical" evidence="10">
    <location>
        <begin position="86"/>
        <end position="109"/>
    </location>
</feature>
<sequence length="1331" mass="143167">MPMKWPSKGSIKPFFGFLHLLFYADPTWLDKLLIGVGAIAAIAAGVPFPLIGIVFGQLVDEINTATCNNRSGASNTGEEASITPKLLLLVYIAIATLFCMYIHLVCWSLSSQRLAKRVRDRYLKNLLRQDVAFFDTLQAGEVSSRLNGDIQAIESGTNEKVGVTLTCISFCVTAYIVGFIKDAELAGILVCLIPAFLLMATVGGHFVSKYTSKLSTCFGSASAIASEALSNVGLVHALGANARLEEQFRDHLEGARTQGIKKATAAAIQAGLLIFIAFSASALGYWQGSGKVADAVEGKGNATIGQIYTVTFILLDGAVVLSQVAPMLPLFGGALAAFERLRKDIETQPTIDSSSATRQQLLKVEGGVELRDVAFTYPSRPDHPVLNNVSLTCEAGRLTAIVGLSGSGKSTIASLITRLYDPTKGEILLDGKNVKDVNVTSLRGHISLVQQEPSLLDRSILENIALGLVNSPAHAHLSGVMLSNTLADLTSAIRGGKTFGKSKLLVINDNHIPLINNCILIPESLETATSETAEIVRLVQEAAELADVASFIDRLEYGYATLVGTSGSLVSGGQKQRIALARALVRDPRILILDEATAALDSASEQRIQAAIDRASEGRTVISIAHRLSTIRHASKIVVMRKGDIIEQGTHDDLISLDGSYADMIKLQTVKTTDDTASNTSRTSADTNSISDEKQQMGSGEADTTVSKVIDPSASHSGGAIVSGSVFKTMAPLVRPYSLLLALAFFAALIVGGQYSASGALFGNIMGTMSPCNSPEYIRSRGELLAALFFMVACIEFFGNFGSWAFFGLVSERLIYKVRNISLHALLQQPLQWHESEGRSPSMLLEYITKDGNSLAGFSGSIIGTLFSVVVNLVAAIVLSHILAWRIAVVCLVIVPFLLGAGYMQLRAIGQFAIKHAGAFSSSIGVTIEAVNNIRTVHALSIEDEILQTYRRSLEGPHKEMVKQSLKTNVWLAIANSCGTFFYAFAYWWGSKNIIEGRFSQTSFFIILIALLVSAQLWGQFFTLAPEISKAKGAISRICGLVDLGRRSDKASGISSPRYDDGEKQVDIESSANTALYQPAQGGARVVFRDVEFSYPARPGIPVLSSLSLSIQPGQFCALVGPSGAGKSTVLALLERFYTPTFGSISINGFDIGRHTDVSFRDDIAYVPQDNVLFQGTIKFNLSLGARPDHIPSDEEIQEACKLANIHEAIMELPEGYDTQCGANGSQLSGGQRQRLSIARALVRKPKLLLLDESTSALDAESEKALELGLERAVKDHGVTVIAIAHRLRTIARADIIFLVEGGRVIDQGRHEELVQRSESYRVNALHQMLG</sequence>
<keyword evidence="6" id="KW-0067">ATP-binding</keyword>
<organism evidence="13 14">
    <name type="scientific">Phaeosphaeria nodorum (strain SN15 / ATCC MYA-4574 / FGSC 10173)</name>
    <name type="common">Glume blotch fungus</name>
    <name type="synonym">Parastagonospora nodorum</name>
    <dbReference type="NCBI Taxonomy" id="321614"/>
    <lineage>
        <taxon>Eukaryota</taxon>
        <taxon>Fungi</taxon>
        <taxon>Dikarya</taxon>
        <taxon>Ascomycota</taxon>
        <taxon>Pezizomycotina</taxon>
        <taxon>Dothideomycetes</taxon>
        <taxon>Pleosporomycetidae</taxon>
        <taxon>Pleosporales</taxon>
        <taxon>Pleosporineae</taxon>
        <taxon>Phaeosphaeriaceae</taxon>
        <taxon>Parastagonospora</taxon>
    </lineage>
</organism>
<dbReference type="SUPFAM" id="SSF52540">
    <property type="entry name" value="P-loop containing nucleoside triphosphate hydrolases"/>
    <property type="match status" value="2"/>
</dbReference>
<evidence type="ECO:0000256" key="2">
    <source>
        <dbReference type="ARBA" id="ARBA00007577"/>
    </source>
</evidence>
<dbReference type="InterPro" id="IPR003439">
    <property type="entry name" value="ABC_transporter-like_ATP-bd"/>
</dbReference>
<dbReference type="PROSITE" id="PS00211">
    <property type="entry name" value="ABC_TRANSPORTER_1"/>
    <property type="match status" value="2"/>
</dbReference>
<evidence type="ECO:0000256" key="6">
    <source>
        <dbReference type="ARBA" id="ARBA00022840"/>
    </source>
</evidence>
<evidence type="ECO:0000313" key="13">
    <source>
        <dbReference type="EMBL" id="QRC99454.1"/>
    </source>
</evidence>
<feature type="transmembrane region" description="Helical" evidence="10">
    <location>
        <begin position="266"/>
        <end position="287"/>
    </location>
</feature>
<dbReference type="GO" id="GO:0140359">
    <property type="term" value="F:ABC-type transporter activity"/>
    <property type="evidence" value="ECO:0007669"/>
    <property type="project" value="InterPro"/>
</dbReference>
<dbReference type="Pfam" id="PF00005">
    <property type="entry name" value="ABC_tran"/>
    <property type="match status" value="2"/>
</dbReference>
<keyword evidence="3" id="KW-0813">Transport</keyword>
<comment type="similarity">
    <text evidence="2">Belongs to the ABC transporter superfamily. ABCB family. Multidrug resistance exporter (TC 3.A.1.201) subfamily.</text>
</comment>
<reference evidence="14" key="1">
    <citation type="journal article" date="2021" name="BMC Genomics">
        <title>Chromosome-level genome assembly and manually-curated proteome of model necrotroph Parastagonospora nodorum Sn15 reveals a genome-wide trove of candidate effector homologs, and redundancy of virulence-related functions within an accessory chromosome.</title>
        <authorList>
            <person name="Bertazzoni S."/>
            <person name="Jones D.A.B."/>
            <person name="Phan H.T."/>
            <person name="Tan K.-C."/>
            <person name="Hane J.K."/>
        </authorList>
    </citation>
    <scope>NUCLEOTIDE SEQUENCE [LARGE SCALE GENOMIC DNA]</scope>
    <source>
        <strain evidence="14">SN15 / ATCC MYA-4574 / FGSC 10173)</strain>
    </source>
</reference>
<dbReference type="VEuPathDB" id="FungiDB:JI435_143650"/>
<dbReference type="InterPro" id="IPR039421">
    <property type="entry name" value="Type_1_exporter"/>
</dbReference>
<dbReference type="SMART" id="SM00382">
    <property type="entry name" value="AAA"/>
    <property type="match status" value="2"/>
</dbReference>
<name>A0A7U2FAK2_PHANO</name>
<evidence type="ECO:0000256" key="8">
    <source>
        <dbReference type="ARBA" id="ARBA00023136"/>
    </source>
</evidence>
<evidence type="ECO:0000259" key="11">
    <source>
        <dbReference type="PROSITE" id="PS50893"/>
    </source>
</evidence>
<gene>
    <name evidence="13" type="ORF">JI435_143650</name>
</gene>
<accession>A0A7U2FAK2</accession>
<evidence type="ECO:0008006" key="15">
    <source>
        <dbReference type="Google" id="ProtNLM"/>
    </source>
</evidence>
<feature type="domain" description="ABC transmembrane type-1" evidence="12">
    <location>
        <begin position="36"/>
        <end position="333"/>
    </location>
</feature>
<evidence type="ECO:0000256" key="4">
    <source>
        <dbReference type="ARBA" id="ARBA00022692"/>
    </source>
</evidence>
<dbReference type="InterPro" id="IPR011527">
    <property type="entry name" value="ABC1_TM_dom"/>
</dbReference>
<dbReference type="FunFam" id="1.20.1560.10:FF:000057">
    <property type="entry name" value="ABC multidrug transporter SitT"/>
    <property type="match status" value="1"/>
</dbReference>
<dbReference type="Gene3D" id="1.20.1560.10">
    <property type="entry name" value="ABC transporter type 1, transmembrane domain"/>
    <property type="match status" value="1"/>
</dbReference>
<dbReference type="FunFam" id="3.40.50.300:FF:000913">
    <property type="entry name" value="ABC multidrug transporter SitT"/>
    <property type="match status" value="1"/>
</dbReference>
<evidence type="ECO:0000256" key="1">
    <source>
        <dbReference type="ARBA" id="ARBA00004141"/>
    </source>
</evidence>
<feature type="transmembrane region" description="Helical" evidence="10">
    <location>
        <begin position="855"/>
        <end position="879"/>
    </location>
</feature>
<dbReference type="PROSITE" id="PS50929">
    <property type="entry name" value="ABC_TM1F"/>
    <property type="match status" value="2"/>
</dbReference>
<dbReference type="PANTHER" id="PTHR43394:SF1">
    <property type="entry name" value="ATP-BINDING CASSETTE SUB-FAMILY B MEMBER 10, MITOCHONDRIAL"/>
    <property type="match status" value="1"/>
</dbReference>
<dbReference type="EMBL" id="CP069031">
    <property type="protein sequence ID" value="QRC99454.1"/>
    <property type="molecule type" value="Genomic_DNA"/>
</dbReference>
<evidence type="ECO:0000256" key="5">
    <source>
        <dbReference type="ARBA" id="ARBA00022741"/>
    </source>
</evidence>
<dbReference type="PANTHER" id="PTHR43394">
    <property type="entry name" value="ATP-DEPENDENT PERMEASE MDL1, MITOCHONDRIAL"/>
    <property type="match status" value="1"/>
</dbReference>
<feature type="transmembrane region" description="Helical" evidence="10">
    <location>
        <begin position="1002"/>
        <end position="1022"/>
    </location>
</feature>
<feature type="transmembrane region" description="Helical" evidence="10">
    <location>
        <begin position="186"/>
        <end position="207"/>
    </location>
</feature>
<feature type="domain" description="ABC transporter" evidence="11">
    <location>
        <begin position="1086"/>
        <end position="1327"/>
    </location>
</feature>